<dbReference type="RefSeq" id="WP_026746937.1">
    <property type="nucleotide sequence ID" value="NZ_AP019823.1"/>
</dbReference>
<evidence type="ECO:0000313" key="1">
    <source>
        <dbReference type="EMBL" id="BBM39236.1"/>
    </source>
</evidence>
<proteinExistence type="predicted"/>
<dbReference type="KEGG" id="lhf:JCM16775_1947"/>
<accession>A0A510JJ48</accession>
<dbReference type="Proteomes" id="UP000321892">
    <property type="component" value="Chromosome"/>
</dbReference>
<dbReference type="OrthoDB" id="9921547at2"/>
<dbReference type="EMBL" id="AP019823">
    <property type="protein sequence ID" value="BBM39236.1"/>
    <property type="molecule type" value="Genomic_DNA"/>
</dbReference>
<dbReference type="AlphaFoldDB" id="A0A510JJ48"/>
<organism evidence="1 2">
    <name type="scientific">Leptotrichia hofstadii</name>
    <dbReference type="NCBI Taxonomy" id="157688"/>
    <lineage>
        <taxon>Bacteria</taxon>
        <taxon>Fusobacteriati</taxon>
        <taxon>Fusobacteriota</taxon>
        <taxon>Fusobacteriia</taxon>
        <taxon>Fusobacteriales</taxon>
        <taxon>Leptotrichiaceae</taxon>
        <taxon>Leptotrichia</taxon>
    </lineage>
</organism>
<evidence type="ECO:0008006" key="3">
    <source>
        <dbReference type="Google" id="ProtNLM"/>
    </source>
</evidence>
<keyword evidence="2" id="KW-1185">Reference proteome</keyword>
<reference evidence="1 2" key="1">
    <citation type="submission" date="2019-07" db="EMBL/GenBank/DDBJ databases">
        <title>Complete Genome Sequence of Leptotrichia hofstadii Strain JCM16775.</title>
        <authorList>
            <person name="Watanabe S."/>
            <person name="Cui L."/>
        </authorList>
    </citation>
    <scope>NUCLEOTIDE SEQUENCE [LARGE SCALE GENOMIC DNA]</scope>
    <source>
        <strain evidence="1 2">JCM16775</strain>
    </source>
</reference>
<name>A0A510JJ48_9FUSO</name>
<sequence>MKKIIFIFVVFSLVSFSNSEFPGIRLLVNFNQCDKNDREHLETLKNENQKMIEIYNKLIQKFDKGGESYYKLKQKLVSSQENWLKNFYEGLKDLTKDVYFVNLCAAEQFRVSSEVSFIQQRILELTDEYKKYLD</sequence>
<gene>
    <name evidence="1" type="ORF">JCM16775_1947</name>
</gene>
<protein>
    <recommendedName>
        <fullName evidence="3">Lysozyme inhibitor LprI N-terminal domain-containing protein</fullName>
    </recommendedName>
</protein>
<evidence type="ECO:0000313" key="2">
    <source>
        <dbReference type="Proteomes" id="UP000321892"/>
    </source>
</evidence>